<dbReference type="InterPro" id="IPR016181">
    <property type="entry name" value="Acyl_CoA_acyltransferase"/>
</dbReference>
<dbReference type="Pfam" id="PF00583">
    <property type="entry name" value="Acetyltransf_1"/>
    <property type="match status" value="1"/>
</dbReference>
<name>A0ABW2NSC4_9BACL</name>
<dbReference type="SUPFAM" id="SSF55729">
    <property type="entry name" value="Acyl-CoA N-acyltransferases (Nat)"/>
    <property type="match status" value="1"/>
</dbReference>
<dbReference type="InterPro" id="IPR000182">
    <property type="entry name" value="GNAT_dom"/>
</dbReference>
<dbReference type="EC" id="2.3.-.-" evidence="2"/>
<dbReference type="PROSITE" id="PS51186">
    <property type="entry name" value="GNAT"/>
    <property type="match status" value="1"/>
</dbReference>
<dbReference type="PANTHER" id="PTHR43072">
    <property type="entry name" value="N-ACETYLTRANSFERASE"/>
    <property type="match status" value="1"/>
</dbReference>
<keyword evidence="2" id="KW-0808">Transferase</keyword>
<feature type="domain" description="N-acetyltransferase" evidence="1">
    <location>
        <begin position="3"/>
        <end position="168"/>
    </location>
</feature>
<dbReference type="Gene3D" id="3.40.630.30">
    <property type="match status" value="1"/>
</dbReference>
<protein>
    <submittedName>
        <fullName evidence="2">GNAT family N-acetyltransferase</fullName>
        <ecNumber evidence="2">2.3.-.-</ecNumber>
    </submittedName>
</protein>
<evidence type="ECO:0000259" key="1">
    <source>
        <dbReference type="PROSITE" id="PS51186"/>
    </source>
</evidence>
<dbReference type="EMBL" id="JBHTCP010000052">
    <property type="protein sequence ID" value="MFC7373459.1"/>
    <property type="molecule type" value="Genomic_DNA"/>
</dbReference>
<reference evidence="3" key="1">
    <citation type="journal article" date="2019" name="Int. J. Syst. Evol. Microbiol.">
        <title>The Global Catalogue of Microorganisms (GCM) 10K type strain sequencing project: providing services to taxonomists for standard genome sequencing and annotation.</title>
        <authorList>
            <consortium name="The Broad Institute Genomics Platform"/>
            <consortium name="The Broad Institute Genome Sequencing Center for Infectious Disease"/>
            <person name="Wu L."/>
            <person name="Ma J."/>
        </authorList>
    </citation>
    <scope>NUCLEOTIDE SEQUENCE [LARGE SCALE GENOMIC DNA]</scope>
    <source>
        <strain evidence="3">NBRC 106396</strain>
    </source>
</reference>
<gene>
    <name evidence="2" type="ORF">ACFQPF_17600</name>
</gene>
<sequence>MDYIVREAQKDDAERIINFYNIVGGESDYLSFGKNEFQRDAVEYGDYLETVRGEDNSIILLALVGEKIISIATITSSQRARSKHVGTLGIVVSKEYKGKGIGKRLMKELIQWASQNGITKKISLVTRQDNENAIALYKQLGFKKEGLSERDTFIDGIYYHTLSMALFL</sequence>
<comment type="caution">
    <text evidence="2">The sequence shown here is derived from an EMBL/GenBank/DDBJ whole genome shotgun (WGS) entry which is preliminary data.</text>
</comment>
<dbReference type="CDD" id="cd04301">
    <property type="entry name" value="NAT_SF"/>
    <property type="match status" value="1"/>
</dbReference>
<keyword evidence="3" id="KW-1185">Reference proteome</keyword>
<proteinExistence type="predicted"/>
<dbReference type="Proteomes" id="UP001596549">
    <property type="component" value="Unassembled WGS sequence"/>
</dbReference>
<accession>A0ABW2NSC4</accession>
<organism evidence="2 3">
    <name type="scientific">Fictibacillus iocasae</name>
    <dbReference type="NCBI Taxonomy" id="2715437"/>
    <lineage>
        <taxon>Bacteria</taxon>
        <taxon>Bacillati</taxon>
        <taxon>Bacillota</taxon>
        <taxon>Bacilli</taxon>
        <taxon>Bacillales</taxon>
        <taxon>Fictibacillaceae</taxon>
        <taxon>Fictibacillus</taxon>
    </lineage>
</organism>
<dbReference type="GO" id="GO:0016746">
    <property type="term" value="F:acyltransferase activity"/>
    <property type="evidence" value="ECO:0007669"/>
    <property type="project" value="UniProtKB-KW"/>
</dbReference>
<evidence type="ECO:0000313" key="2">
    <source>
        <dbReference type="EMBL" id="MFC7373459.1"/>
    </source>
</evidence>
<keyword evidence="2" id="KW-0012">Acyltransferase</keyword>
<dbReference type="RefSeq" id="WP_379751418.1">
    <property type="nucleotide sequence ID" value="NZ_JBHTCP010000052.1"/>
</dbReference>
<evidence type="ECO:0000313" key="3">
    <source>
        <dbReference type="Proteomes" id="UP001596549"/>
    </source>
</evidence>